<proteinExistence type="predicted"/>
<keyword evidence="1" id="KW-1185">Reference proteome</keyword>
<dbReference type="AlphaFoldDB" id="A0A1I7WA92"/>
<organism evidence="1 2">
    <name type="scientific">Heterorhabditis bacteriophora</name>
    <name type="common">Entomopathogenic nematode worm</name>
    <dbReference type="NCBI Taxonomy" id="37862"/>
    <lineage>
        <taxon>Eukaryota</taxon>
        <taxon>Metazoa</taxon>
        <taxon>Ecdysozoa</taxon>
        <taxon>Nematoda</taxon>
        <taxon>Chromadorea</taxon>
        <taxon>Rhabditida</taxon>
        <taxon>Rhabditina</taxon>
        <taxon>Rhabditomorpha</taxon>
        <taxon>Strongyloidea</taxon>
        <taxon>Heterorhabditidae</taxon>
        <taxon>Heterorhabditis</taxon>
    </lineage>
</organism>
<accession>A0A1I7WA92</accession>
<name>A0A1I7WA92_HETBA</name>
<dbReference type="Proteomes" id="UP000095283">
    <property type="component" value="Unplaced"/>
</dbReference>
<sequence length="80" mass="9687">MYFYCYKNKRQPILTLKFFFLLKMESLDGKFDVDSRSFLDLQSCHFERSYGDRAKNSTRLLSYAIYAPRYATPLYFRINI</sequence>
<reference evidence="2" key="1">
    <citation type="submission" date="2016-11" db="UniProtKB">
        <authorList>
            <consortium name="WormBaseParasite"/>
        </authorList>
    </citation>
    <scope>IDENTIFICATION</scope>
</reference>
<evidence type="ECO:0000313" key="2">
    <source>
        <dbReference type="WBParaSite" id="Hba_01596"/>
    </source>
</evidence>
<evidence type="ECO:0000313" key="1">
    <source>
        <dbReference type="Proteomes" id="UP000095283"/>
    </source>
</evidence>
<protein>
    <submittedName>
        <fullName evidence="2">Ovule protein</fullName>
    </submittedName>
</protein>
<dbReference type="WBParaSite" id="Hba_01596">
    <property type="protein sequence ID" value="Hba_01596"/>
    <property type="gene ID" value="Hba_01596"/>
</dbReference>